<dbReference type="Proteomes" id="UP001501138">
    <property type="component" value="Unassembled WGS sequence"/>
</dbReference>
<gene>
    <name evidence="3" type="ORF">GCM10009809_20040</name>
</gene>
<dbReference type="InterPro" id="IPR052019">
    <property type="entry name" value="F420H2_bilvrd_red/Heme_oxyg"/>
</dbReference>
<dbReference type="Gene3D" id="2.30.110.10">
    <property type="entry name" value="Electron Transport, Fmn-binding Protein, Chain A"/>
    <property type="match status" value="1"/>
</dbReference>
<dbReference type="PANTHER" id="PTHR35176">
    <property type="entry name" value="HEME OXYGENASE HI_0854-RELATED"/>
    <property type="match status" value="1"/>
</dbReference>
<dbReference type="RefSeq" id="WP_344248136.1">
    <property type="nucleotide sequence ID" value="NZ_BAAAPM010000003.1"/>
</dbReference>
<dbReference type="InterPro" id="IPR012349">
    <property type="entry name" value="Split_barrel_FMN-bd"/>
</dbReference>
<organism evidence="3 4">
    <name type="scientific">Isoptericola hypogeus</name>
    <dbReference type="NCBI Taxonomy" id="300179"/>
    <lineage>
        <taxon>Bacteria</taxon>
        <taxon>Bacillati</taxon>
        <taxon>Actinomycetota</taxon>
        <taxon>Actinomycetes</taxon>
        <taxon>Micrococcales</taxon>
        <taxon>Promicromonosporaceae</taxon>
        <taxon>Isoptericola</taxon>
    </lineage>
</organism>
<dbReference type="PANTHER" id="PTHR35176:SF4">
    <property type="entry name" value="PYRIDOXAMINE 5'-PHOSPHATE OXIDASE-RELATED FMN-BINDING"/>
    <property type="match status" value="1"/>
</dbReference>
<name>A0ABN2JFV7_9MICO</name>
<proteinExistence type="predicted"/>
<evidence type="ECO:0000313" key="4">
    <source>
        <dbReference type="Proteomes" id="UP001501138"/>
    </source>
</evidence>
<sequence>MTITGVLDSRFSSATEPTAWPEVEAALAGATLYRLTTVRADGRPHVTPLVGLWVDDGFVFCTGPDEQKARNLAHGAHVAVTIGSEAWDAGLDVVVEGAAVRATGGEELRRLADAYREKYGTAWDFESDDEAFDPHGQRALVYRVVVDKVLAFAKSPHGQTTFRR</sequence>
<protein>
    <submittedName>
        <fullName evidence="3">Pyridoxamine 5'-phosphate oxidase family protein</fullName>
    </submittedName>
</protein>
<comment type="caution">
    <text evidence="3">The sequence shown here is derived from an EMBL/GenBank/DDBJ whole genome shotgun (WGS) entry which is preliminary data.</text>
</comment>
<reference evidence="3 4" key="1">
    <citation type="journal article" date="2019" name="Int. J. Syst. Evol. Microbiol.">
        <title>The Global Catalogue of Microorganisms (GCM) 10K type strain sequencing project: providing services to taxonomists for standard genome sequencing and annotation.</title>
        <authorList>
            <consortium name="The Broad Institute Genomics Platform"/>
            <consortium name="The Broad Institute Genome Sequencing Center for Infectious Disease"/>
            <person name="Wu L."/>
            <person name="Ma J."/>
        </authorList>
    </citation>
    <scope>NUCLEOTIDE SEQUENCE [LARGE SCALE GENOMIC DNA]</scope>
    <source>
        <strain evidence="3 4">JCM 15589</strain>
    </source>
</reference>
<evidence type="ECO:0000259" key="2">
    <source>
        <dbReference type="Pfam" id="PF01243"/>
    </source>
</evidence>
<accession>A0ABN2JFV7</accession>
<dbReference type="Pfam" id="PF01243">
    <property type="entry name" value="PNPOx_N"/>
    <property type="match status" value="1"/>
</dbReference>
<evidence type="ECO:0000256" key="1">
    <source>
        <dbReference type="ARBA" id="ARBA00023002"/>
    </source>
</evidence>
<keyword evidence="1" id="KW-0560">Oxidoreductase</keyword>
<dbReference type="EMBL" id="BAAAPM010000003">
    <property type="protein sequence ID" value="GAA1724248.1"/>
    <property type="molecule type" value="Genomic_DNA"/>
</dbReference>
<feature type="domain" description="Pyridoxamine 5'-phosphate oxidase N-terminal" evidence="2">
    <location>
        <begin position="21"/>
        <end position="129"/>
    </location>
</feature>
<dbReference type="SUPFAM" id="SSF50475">
    <property type="entry name" value="FMN-binding split barrel"/>
    <property type="match status" value="1"/>
</dbReference>
<evidence type="ECO:0000313" key="3">
    <source>
        <dbReference type="EMBL" id="GAA1724248.1"/>
    </source>
</evidence>
<dbReference type="InterPro" id="IPR011576">
    <property type="entry name" value="Pyridox_Oxase_N"/>
</dbReference>
<keyword evidence="4" id="KW-1185">Reference proteome</keyword>